<dbReference type="EMBL" id="JBBKTW010000003">
    <property type="protein sequence ID" value="MEN2988288.1"/>
    <property type="molecule type" value="Genomic_DNA"/>
</dbReference>
<keyword evidence="2" id="KW-1185">Reference proteome</keyword>
<dbReference type="Proteomes" id="UP001413721">
    <property type="component" value="Unassembled WGS sequence"/>
</dbReference>
<reference evidence="1 2" key="1">
    <citation type="submission" date="2024-03" db="EMBL/GenBank/DDBJ databases">
        <title>High-quality draft genome sequencing of Tistrella sp. BH-R2-4.</title>
        <authorList>
            <person name="Dong C."/>
        </authorList>
    </citation>
    <scope>NUCLEOTIDE SEQUENCE [LARGE SCALE GENOMIC DNA]</scope>
    <source>
        <strain evidence="1 2">BH-R2-4</strain>
    </source>
</reference>
<gene>
    <name evidence="1" type="ORF">WG926_08240</name>
</gene>
<evidence type="ECO:0000313" key="1">
    <source>
        <dbReference type="EMBL" id="MEN2988288.1"/>
    </source>
</evidence>
<organism evidence="1 2">
    <name type="scientific">Tistrella arctica</name>
    <dbReference type="NCBI Taxonomy" id="3133430"/>
    <lineage>
        <taxon>Bacteria</taxon>
        <taxon>Pseudomonadati</taxon>
        <taxon>Pseudomonadota</taxon>
        <taxon>Alphaproteobacteria</taxon>
        <taxon>Geminicoccales</taxon>
        <taxon>Geminicoccaceae</taxon>
        <taxon>Tistrella</taxon>
    </lineage>
</organism>
<sequence length="40" mass="4206">MALDPPMIGLAPMATISGLVVRDNQLPPFMTVHDLLMAAG</sequence>
<dbReference type="RefSeq" id="WP_345934607.1">
    <property type="nucleotide sequence ID" value="NZ_JBBKTV010000008.1"/>
</dbReference>
<evidence type="ECO:0000313" key="2">
    <source>
        <dbReference type="Proteomes" id="UP001413721"/>
    </source>
</evidence>
<protein>
    <submittedName>
        <fullName evidence="1">Uncharacterized protein</fullName>
    </submittedName>
</protein>
<accession>A0ABU9YHL5</accession>
<comment type="caution">
    <text evidence="1">The sequence shown here is derived from an EMBL/GenBank/DDBJ whole genome shotgun (WGS) entry which is preliminary data.</text>
</comment>
<proteinExistence type="predicted"/>
<name>A0ABU9YHL5_9PROT</name>